<keyword evidence="2" id="KW-1185">Reference proteome</keyword>
<reference evidence="1 2" key="1">
    <citation type="journal article" date="2019" name="Emerg. Microbes Infect.">
        <title>Comprehensive subspecies identification of 175 nontuberculous mycobacteria species based on 7547 genomic profiles.</title>
        <authorList>
            <person name="Matsumoto Y."/>
            <person name="Kinjo T."/>
            <person name="Motooka D."/>
            <person name="Nabeya D."/>
            <person name="Jung N."/>
            <person name="Uechi K."/>
            <person name="Horii T."/>
            <person name="Iida T."/>
            <person name="Fujita J."/>
            <person name="Nakamura S."/>
        </authorList>
    </citation>
    <scope>NUCLEOTIDE SEQUENCE [LARGE SCALE GENOMIC DNA]</scope>
    <source>
        <strain evidence="1 2">JCM 30275</strain>
    </source>
</reference>
<dbReference type="Proteomes" id="UP000467249">
    <property type="component" value="Chromosome"/>
</dbReference>
<organism evidence="1 2">
    <name type="scientific">Mycolicibacterium anyangense</name>
    <dbReference type="NCBI Taxonomy" id="1431246"/>
    <lineage>
        <taxon>Bacteria</taxon>
        <taxon>Bacillati</taxon>
        <taxon>Actinomycetota</taxon>
        <taxon>Actinomycetes</taxon>
        <taxon>Mycobacteriales</taxon>
        <taxon>Mycobacteriaceae</taxon>
        <taxon>Mycolicibacterium</taxon>
    </lineage>
</organism>
<protein>
    <recommendedName>
        <fullName evidence="3">Antitoxin</fullName>
    </recommendedName>
</protein>
<sequence length="102" mass="11366">MIETIGVGQLRADTCRYLQRVAGGDTLQVIRRGRVALRIEPVSHQQVTSQRQQEMSGTQVIAVQLSHLRSQASRYLDQAGSGCTMHVYHRGQRLAQIRSAGH</sequence>
<dbReference type="RefSeq" id="WP_163805088.1">
    <property type="nucleotide sequence ID" value="NZ_AP022620.1"/>
</dbReference>
<proteinExistence type="predicted"/>
<name>A0A6N4W772_9MYCO</name>
<accession>A0A6N4W772</accession>
<gene>
    <name evidence="1" type="ORF">MANY_31670</name>
</gene>
<dbReference type="AlphaFoldDB" id="A0A6N4W772"/>
<dbReference type="EMBL" id="AP022620">
    <property type="protein sequence ID" value="BBZ77830.1"/>
    <property type="molecule type" value="Genomic_DNA"/>
</dbReference>
<evidence type="ECO:0000313" key="1">
    <source>
        <dbReference type="EMBL" id="BBZ77830.1"/>
    </source>
</evidence>
<evidence type="ECO:0000313" key="2">
    <source>
        <dbReference type="Proteomes" id="UP000467249"/>
    </source>
</evidence>
<dbReference type="KEGG" id="many:MANY_31670"/>
<evidence type="ECO:0008006" key="3">
    <source>
        <dbReference type="Google" id="ProtNLM"/>
    </source>
</evidence>